<evidence type="ECO:0000313" key="1">
    <source>
        <dbReference type="EMBL" id="KAI3703109.1"/>
    </source>
</evidence>
<protein>
    <submittedName>
        <fullName evidence="1">Uncharacterized protein</fullName>
    </submittedName>
</protein>
<sequence>MVLGEIVHLFLCIQSFLSCRGCLYVVLFLFNPKSSTTKCFGVVVVNLYYGHKRLLVVLGFEHEEYKISLYSS</sequence>
<reference evidence="1 2" key="2">
    <citation type="journal article" date="2022" name="Mol. Ecol. Resour.">
        <title>The genomes of chicory, endive, great burdock and yacon provide insights into Asteraceae paleo-polyploidization history and plant inulin production.</title>
        <authorList>
            <person name="Fan W."/>
            <person name="Wang S."/>
            <person name="Wang H."/>
            <person name="Wang A."/>
            <person name="Jiang F."/>
            <person name="Liu H."/>
            <person name="Zhao H."/>
            <person name="Xu D."/>
            <person name="Zhang Y."/>
        </authorList>
    </citation>
    <scope>NUCLEOTIDE SEQUENCE [LARGE SCALE GENOMIC DNA]</scope>
    <source>
        <strain evidence="2">cv. Niubang</strain>
    </source>
</reference>
<comment type="caution">
    <text evidence="1">The sequence shown here is derived from an EMBL/GenBank/DDBJ whole genome shotgun (WGS) entry which is preliminary data.</text>
</comment>
<keyword evidence="2" id="KW-1185">Reference proteome</keyword>
<name>A0ACB8ZYR1_ARCLA</name>
<organism evidence="1 2">
    <name type="scientific">Arctium lappa</name>
    <name type="common">Greater burdock</name>
    <name type="synonym">Lappa major</name>
    <dbReference type="NCBI Taxonomy" id="4217"/>
    <lineage>
        <taxon>Eukaryota</taxon>
        <taxon>Viridiplantae</taxon>
        <taxon>Streptophyta</taxon>
        <taxon>Embryophyta</taxon>
        <taxon>Tracheophyta</taxon>
        <taxon>Spermatophyta</taxon>
        <taxon>Magnoliopsida</taxon>
        <taxon>eudicotyledons</taxon>
        <taxon>Gunneridae</taxon>
        <taxon>Pentapetalae</taxon>
        <taxon>asterids</taxon>
        <taxon>campanulids</taxon>
        <taxon>Asterales</taxon>
        <taxon>Asteraceae</taxon>
        <taxon>Carduoideae</taxon>
        <taxon>Cardueae</taxon>
        <taxon>Arctiinae</taxon>
        <taxon>Arctium</taxon>
    </lineage>
</organism>
<gene>
    <name evidence="1" type="ORF">L6452_28864</name>
</gene>
<reference evidence="2" key="1">
    <citation type="journal article" date="2022" name="Mol. Ecol. Resour.">
        <title>The genomes of chicory, endive, great burdock and yacon provide insights into Asteraceae palaeo-polyploidization history and plant inulin production.</title>
        <authorList>
            <person name="Fan W."/>
            <person name="Wang S."/>
            <person name="Wang H."/>
            <person name="Wang A."/>
            <person name="Jiang F."/>
            <person name="Liu H."/>
            <person name="Zhao H."/>
            <person name="Xu D."/>
            <person name="Zhang Y."/>
        </authorList>
    </citation>
    <scope>NUCLEOTIDE SEQUENCE [LARGE SCALE GENOMIC DNA]</scope>
    <source>
        <strain evidence="2">cv. Niubang</strain>
    </source>
</reference>
<dbReference type="Proteomes" id="UP001055879">
    <property type="component" value="Linkage Group LG09"/>
</dbReference>
<dbReference type="EMBL" id="CM042055">
    <property type="protein sequence ID" value="KAI3703109.1"/>
    <property type="molecule type" value="Genomic_DNA"/>
</dbReference>
<proteinExistence type="predicted"/>
<evidence type="ECO:0000313" key="2">
    <source>
        <dbReference type="Proteomes" id="UP001055879"/>
    </source>
</evidence>
<accession>A0ACB8ZYR1</accession>